<proteinExistence type="inferred from homology"/>
<dbReference type="GO" id="GO:0005829">
    <property type="term" value="C:cytosol"/>
    <property type="evidence" value="ECO:0007669"/>
    <property type="project" value="TreeGrafter"/>
</dbReference>
<dbReference type="GO" id="GO:0004805">
    <property type="term" value="F:trehalose-phosphatase activity"/>
    <property type="evidence" value="ECO:0007669"/>
    <property type="project" value="TreeGrafter"/>
</dbReference>
<evidence type="ECO:0000256" key="2">
    <source>
        <dbReference type="ARBA" id="ARBA00022676"/>
    </source>
</evidence>
<keyword evidence="6" id="KW-1185">Reference proteome</keyword>
<sequence length="972" mass="111317">MADQTRRHSNSIRLSRNRGMSLDDDLCHQETATFFGKSRNLSSRSQLKSNLVSEMYAKANSDYSNEEISSSGDESDDASDGGRRGSHRQRLIEQRRRSLLHSQSSYRRNQTVLGVYEEEDGMEMSAKEQELMVNIQEVQRQLSMIQVQTEKSQDEMLPSLKDSRRRLIMVSNRLPISFTRDEVTGEWTFTMSSGGLVTALNGIRDEVPFIWIGWLGEEVAQEDQDQVREKLAKEFNCLPVFLSKELAARYYNDFSNDILWPIFHYVPLPMFRPGSEKKFDFRPWDAYKLANKRFAQAVHQVYREGDFVWVHDYHLMMLPSLLRKRHPKATIAWFLHTPFPASDVYRMLPVGQPILRGLLGADLLGFHTYDYARHFLSACSRIVGAYTTPKGIEWQDHFTAVGVYPIGIDPDHFQKLLDAETTQQRIQELCTRFAGKKIIVGVDRMDYIKGIPHRMLSMERFLTMYPKYRENVILIQVAVPSRTSVVEYQNLAANVNEMVGRINGRFGTIEHSPVHYIHRSVRPHELVALYNVADVCLVTSLRDGMNLVSHEYVMCQVRECSERRVGPGVLVLSEFAGSAQSLSGAIRVNPWNTNDIATALDYALNLMPKDREYRHMNLLRYVKTHSASFWGKSFLTDLEYMTTRPTSGTKLTKLPFEEIIHCYTQSSNRLILLNVDNILMGEGSQQRTAITPPKPVGKRVLETLCADPRNTVLVFSAHARSVLISWLRDPRVGIVAESGYYFRFPKSDEWQTLTGEVDLSWKKVVRPIMQYFTERTPGSRIEIKDSSMIWHYGETDSIFGPMQARDMLLNLEDVLCNLPLEVLPGSNRVIVRLQGIQKTAILEELMRRSTQESDRNHRPLDFLLCIGDADDDTLFAYFRKYHDSITNQDAAGPQTVKQTETSMVTSRDNDSSTRIMRPLQTNDTNVFSSQAAIYTCHVGSVKKSSAMFYFERSGDVMLLLRGLASNSQMNTS</sequence>
<evidence type="ECO:0000256" key="4">
    <source>
        <dbReference type="SAM" id="MobiDB-lite"/>
    </source>
</evidence>
<dbReference type="AlphaFoldDB" id="A0A024FY71"/>
<dbReference type="InterPro" id="IPR001830">
    <property type="entry name" value="Glyco_trans_20"/>
</dbReference>
<dbReference type="Gene3D" id="3.30.70.1020">
    <property type="entry name" value="Trehalose-6-phosphate phosphatase related protein, domain 2"/>
    <property type="match status" value="1"/>
</dbReference>
<protein>
    <submittedName>
        <fullName evidence="5">Uncharacterized protein</fullName>
    </submittedName>
</protein>
<name>A0A024FY71_9STRA</name>
<reference evidence="5 6" key="1">
    <citation type="submission" date="2012-05" db="EMBL/GenBank/DDBJ databases">
        <title>Recombination and specialization in a pathogen metapopulation.</title>
        <authorList>
            <person name="Gardiner A."/>
            <person name="Kemen E."/>
            <person name="Schultz-Larsen T."/>
            <person name="MacLean D."/>
            <person name="Van Oosterhout C."/>
            <person name="Jones J.D.G."/>
        </authorList>
    </citation>
    <scope>NUCLEOTIDE SEQUENCE [LARGE SCALE GENOMIC DNA]</scope>
    <source>
        <strain evidence="5 6">Ac Nc2</strain>
    </source>
</reference>
<dbReference type="GO" id="GO:0003825">
    <property type="term" value="F:alpha,alpha-trehalose-phosphate synthase (UDP-forming) activity"/>
    <property type="evidence" value="ECO:0007669"/>
    <property type="project" value="TreeGrafter"/>
</dbReference>
<dbReference type="InterPro" id="IPR036412">
    <property type="entry name" value="HAD-like_sf"/>
</dbReference>
<dbReference type="FunFam" id="3.40.50.2000:FF:000010">
    <property type="entry name" value="Alpha,alpha-trehalose-phosphate synthase"/>
    <property type="match status" value="1"/>
</dbReference>
<dbReference type="InParanoid" id="A0A024FY71"/>
<keyword evidence="2" id="KW-0328">Glycosyltransferase</keyword>
<dbReference type="OrthoDB" id="755951at2759"/>
<dbReference type="Pfam" id="PF00982">
    <property type="entry name" value="Glyco_transf_20"/>
    <property type="match status" value="1"/>
</dbReference>
<dbReference type="GO" id="GO:0005992">
    <property type="term" value="P:trehalose biosynthetic process"/>
    <property type="evidence" value="ECO:0007669"/>
    <property type="project" value="InterPro"/>
</dbReference>
<dbReference type="EMBL" id="CAIX01000001">
    <property type="protein sequence ID" value="CCI39436.1"/>
    <property type="molecule type" value="Genomic_DNA"/>
</dbReference>
<dbReference type="Gene3D" id="3.40.50.2000">
    <property type="entry name" value="Glycogen Phosphorylase B"/>
    <property type="match status" value="2"/>
</dbReference>
<comment type="caution">
    <text evidence="5">The sequence shown here is derived from an EMBL/GenBank/DDBJ whole genome shotgun (WGS) entry which is preliminary data.</text>
</comment>
<dbReference type="PANTHER" id="PTHR10788">
    <property type="entry name" value="TREHALOSE-6-PHOSPHATE SYNTHASE"/>
    <property type="match status" value="1"/>
</dbReference>
<feature type="region of interest" description="Disordered" evidence="4">
    <location>
        <begin position="61"/>
        <end position="100"/>
    </location>
</feature>
<dbReference type="CDD" id="cd03788">
    <property type="entry name" value="GT20_TPS"/>
    <property type="match status" value="1"/>
</dbReference>
<dbReference type="FunFam" id="3.30.70.1020:FF:000001">
    <property type="entry name" value="Alpha,alpha-trehalose-phosphate synthase [UDP-forming] 1"/>
    <property type="match status" value="1"/>
</dbReference>
<keyword evidence="3" id="KW-0808">Transferase</keyword>
<evidence type="ECO:0000256" key="3">
    <source>
        <dbReference type="ARBA" id="ARBA00022679"/>
    </source>
</evidence>
<dbReference type="SUPFAM" id="SSF53756">
    <property type="entry name" value="UDP-Glycosyltransferase/glycogen phosphorylase"/>
    <property type="match status" value="1"/>
</dbReference>
<evidence type="ECO:0000313" key="5">
    <source>
        <dbReference type="EMBL" id="CCI39436.1"/>
    </source>
</evidence>
<dbReference type="FunFam" id="3.40.50.2000:FF:000425">
    <property type="entry name" value="Trehalose-6-phosphate synthase3"/>
    <property type="match status" value="1"/>
</dbReference>
<evidence type="ECO:0000256" key="1">
    <source>
        <dbReference type="ARBA" id="ARBA00005409"/>
    </source>
</evidence>
<dbReference type="InterPro" id="IPR023214">
    <property type="entry name" value="HAD_sf"/>
</dbReference>
<organism evidence="5 6">
    <name type="scientific">Albugo candida</name>
    <dbReference type="NCBI Taxonomy" id="65357"/>
    <lineage>
        <taxon>Eukaryota</taxon>
        <taxon>Sar</taxon>
        <taxon>Stramenopiles</taxon>
        <taxon>Oomycota</taxon>
        <taxon>Peronosporomycetes</taxon>
        <taxon>Albuginales</taxon>
        <taxon>Albuginaceae</taxon>
        <taxon>Albugo</taxon>
    </lineage>
</organism>
<dbReference type="STRING" id="65357.A0A024FY71"/>
<dbReference type="InterPro" id="IPR003337">
    <property type="entry name" value="Trehalose_PPase"/>
</dbReference>
<dbReference type="Gene3D" id="3.40.50.1000">
    <property type="entry name" value="HAD superfamily/HAD-like"/>
    <property type="match status" value="1"/>
</dbReference>
<comment type="similarity">
    <text evidence="1">In the N-terminal section; belongs to the glycosyltransferase 20 family.</text>
</comment>
<dbReference type="SUPFAM" id="SSF56784">
    <property type="entry name" value="HAD-like"/>
    <property type="match status" value="1"/>
</dbReference>
<accession>A0A024FY71</accession>
<dbReference type="Proteomes" id="UP000053237">
    <property type="component" value="Unassembled WGS sequence"/>
</dbReference>
<evidence type="ECO:0000313" key="6">
    <source>
        <dbReference type="Proteomes" id="UP000053237"/>
    </source>
</evidence>
<gene>
    <name evidence="5" type="ORF">BN9_002190</name>
</gene>
<dbReference type="Pfam" id="PF02358">
    <property type="entry name" value="Trehalose_PPase"/>
    <property type="match status" value="1"/>
</dbReference>
<dbReference type="PANTHER" id="PTHR10788:SF106">
    <property type="entry name" value="BCDNA.GH08860"/>
    <property type="match status" value="1"/>
</dbReference>
<dbReference type="NCBIfam" id="NF011071">
    <property type="entry name" value="PRK14501.1"/>
    <property type="match status" value="1"/>
</dbReference>